<reference evidence="8 9" key="1">
    <citation type="journal article" date="2019" name="Fungal Biol. Biotechnol.">
        <title>Draft genome sequence of fastidious pathogen Ceratobasidium theobromae, which causes vascular-streak dieback in Theobroma cacao.</title>
        <authorList>
            <person name="Ali S.S."/>
            <person name="Asman A."/>
            <person name="Shao J."/>
            <person name="Firmansyah A.P."/>
            <person name="Susilo A.W."/>
            <person name="Rosmana A."/>
            <person name="McMahon P."/>
            <person name="Junaid M."/>
            <person name="Guest D."/>
            <person name="Kheng T.Y."/>
            <person name="Meinhardt L.W."/>
            <person name="Bailey B.A."/>
        </authorList>
    </citation>
    <scope>NUCLEOTIDE SEQUENCE [LARGE SCALE GENOMIC DNA]</scope>
    <source>
        <strain evidence="8 9">CT2</strain>
    </source>
</reference>
<feature type="compositionally biased region" description="Low complexity" evidence="5">
    <location>
        <begin position="739"/>
        <end position="759"/>
    </location>
</feature>
<dbReference type="InterPro" id="IPR016163">
    <property type="entry name" value="Ald_DH_C"/>
</dbReference>
<dbReference type="FunFam" id="3.40.309.10:FF:000009">
    <property type="entry name" value="Aldehyde dehydrogenase A"/>
    <property type="match status" value="1"/>
</dbReference>
<keyword evidence="6" id="KW-0472">Membrane</keyword>
<feature type="region of interest" description="Disordered" evidence="5">
    <location>
        <begin position="639"/>
        <end position="829"/>
    </location>
</feature>
<accession>A0A5N5QH53</accession>
<dbReference type="InterPro" id="IPR029510">
    <property type="entry name" value="Ald_DH_CS_GLU"/>
</dbReference>
<keyword evidence="6" id="KW-1133">Transmembrane helix</keyword>
<feature type="active site" evidence="3">
    <location>
        <position position="235"/>
    </location>
</feature>
<dbReference type="EMBL" id="SSOP01000156">
    <property type="protein sequence ID" value="KAB5590617.1"/>
    <property type="molecule type" value="Genomic_DNA"/>
</dbReference>
<evidence type="ECO:0000256" key="4">
    <source>
        <dbReference type="RuleBase" id="RU003345"/>
    </source>
</evidence>
<dbReference type="OrthoDB" id="310895at2759"/>
<comment type="caution">
    <text evidence="8">The sequence shown here is derived from an EMBL/GenBank/DDBJ whole genome shotgun (WGS) entry which is preliminary data.</text>
</comment>
<sequence>MSPSSQTTIIPHSQEPLVTYQYPSVAELGSIVSRSAKAQKSWKSVSIQDRIKIGHKFMEEFKNMENEIPLELTKQMGRPISQTPGEIRGTLERANYMLSIAEQALAPVDLKDTDKPGFKRYIKREPLGVVFVIAPWNFPFLTSINSVLPAIIAGNSVILKPSPQTPLTAHRLQTAFEKAGLPADVFLVTHLSPELTAQIVQDPRVNFVSFTGSVANGKAVAENAVKSGFKGVALELGGKDPAYVRSDANIDYTVAELVDGAFFNSGQSCCAIERIYVHESIYDKFVTAYTELVKKYKLGDPTEPSTNLGPVVSVASAERIRKQVEDAVKSGAKALIPEDLFPVAKPGTPYVAPQVLVNVDHHMDVMKEETFGPAVGIMPVPSDDAALELMNDSPYGLTASIWTSDQPDSEAAFQRFVDELETGTVFLNRCDYLDPALAWTGVKDSGRGISLSKFVQCRLPRWRFEAEPRNQLLGVRQLLSTSSSLLVVPTSTTSSPDSATTTPSLTTSEGPSLSTSLQISSTEQPASTSLSAPPTSTTAQTTPFSTESVPLLFTQTSTTSSRATFSATTPPPTILSDVNVPFGRSKYRQLIIALACFSAGLLIALIALAIVAFRARADVDLLRDQLSRHEETIDLSLRKVDSSPSSRSGGYGRISINDPDELKGSRSRRPMSEGRINLPQARSAAGGLAKDASARPRDRHVSFGSDNRPSALPLLSRPPPQERRNSMPLRAETRPPVPSKSAQASSPPSPPRKQAAPRSITSPRSQVSGPRPNPETRRMSFNDPGSGSSNQIRQLPTTPTISSTTSHDSSYYDPHIGRTSNSGGYFPSN</sequence>
<feature type="compositionally biased region" description="Low complexity" evidence="5">
    <location>
        <begin position="797"/>
        <end position="809"/>
    </location>
</feature>
<evidence type="ECO:0000313" key="8">
    <source>
        <dbReference type="EMBL" id="KAB5590617.1"/>
    </source>
</evidence>
<dbReference type="InterPro" id="IPR016160">
    <property type="entry name" value="Ald_DH_CS_CYS"/>
</dbReference>
<feature type="compositionally biased region" description="Polar residues" evidence="5">
    <location>
        <begin position="818"/>
        <end position="829"/>
    </location>
</feature>
<feature type="region of interest" description="Disordered" evidence="5">
    <location>
        <begin position="488"/>
        <end position="544"/>
    </location>
</feature>
<dbReference type="GO" id="GO:0016620">
    <property type="term" value="F:oxidoreductase activity, acting on the aldehyde or oxo group of donors, NAD or NADP as acceptor"/>
    <property type="evidence" value="ECO:0007669"/>
    <property type="project" value="InterPro"/>
</dbReference>
<dbReference type="Gene3D" id="3.40.605.10">
    <property type="entry name" value="Aldehyde Dehydrogenase, Chain A, domain 1"/>
    <property type="match status" value="1"/>
</dbReference>
<evidence type="ECO:0000256" key="3">
    <source>
        <dbReference type="PROSITE-ProRule" id="PRU10007"/>
    </source>
</evidence>
<dbReference type="PROSITE" id="PS00687">
    <property type="entry name" value="ALDEHYDE_DEHYDR_GLU"/>
    <property type="match status" value="1"/>
</dbReference>
<feature type="compositionally biased region" description="Polar residues" evidence="5">
    <location>
        <begin position="783"/>
        <end position="796"/>
    </location>
</feature>
<feature type="domain" description="Aldehyde dehydrogenase" evidence="7">
    <location>
        <begin position="7"/>
        <end position="450"/>
    </location>
</feature>
<dbReference type="PANTHER" id="PTHR11699">
    <property type="entry name" value="ALDEHYDE DEHYDROGENASE-RELATED"/>
    <property type="match status" value="1"/>
</dbReference>
<dbReference type="Gene3D" id="3.40.309.10">
    <property type="entry name" value="Aldehyde Dehydrogenase, Chain A, domain 2"/>
    <property type="match status" value="1"/>
</dbReference>
<dbReference type="SUPFAM" id="SSF53720">
    <property type="entry name" value="ALDH-like"/>
    <property type="match status" value="1"/>
</dbReference>
<feature type="compositionally biased region" description="Low complexity" evidence="5">
    <location>
        <begin position="525"/>
        <end position="544"/>
    </location>
</feature>
<comment type="similarity">
    <text evidence="1 4">Belongs to the aldehyde dehydrogenase family.</text>
</comment>
<evidence type="ECO:0000256" key="6">
    <source>
        <dbReference type="SAM" id="Phobius"/>
    </source>
</evidence>
<name>A0A5N5QH53_9AGAM</name>
<dbReference type="PROSITE" id="PS00070">
    <property type="entry name" value="ALDEHYDE_DEHYDR_CYS"/>
    <property type="match status" value="1"/>
</dbReference>
<dbReference type="Pfam" id="PF00171">
    <property type="entry name" value="Aldedh"/>
    <property type="match status" value="1"/>
</dbReference>
<keyword evidence="6" id="KW-0812">Transmembrane</keyword>
<organism evidence="8 9">
    <name type="scientific">Ceratobasidium theobromae</name>
    <dbReference type="NCBI Taxonomy" id="1582974"/>
    <lineage>
        <taxon>Eukaryota</taxon>
        <taxon>Fungi</taxon>
        <taxon>Dikarya</taxon>
        <taxon>Basidiomycota</taxon>
        <taxon>Agaricomycotina</taxon>
        <taxon>Agaricomycetes</taxon>
        <taxon>Cantharellales</taxon>
        <taxon>Ceratobasidiaceae</taxon>
        <taxon>Ceratobasidium</taxon>
    </lineage>
</organism>
<keyword evidence="2 4" id="KW-0560">Oxidoreductase</keyword>
<evidence type="ECO:0000313" key="9">
    <source>
        <dbReference type="Proteomes" id="UP000383932"/>
    </source>
</evidence>
<dbReference type="InterPro" id="IPR016161">
    <property type="entry name" value="Ald_DH/histidinol_DH"/>
</dbReference>
<dbReference type="InterPro" id="IPR015590">
    <property type="entry name" value="Aldehyde_DH_dom"/>
</dbReference>
<evidence type="ECO:0000259" key="7">
    <source>
        <dbReference type="Pfam" id="PF00171"/>
    </source>
</evidence>
<feature type="compositionally biased region" description="Basic and acidic residues" evidence="5">
    <location>
        <begin position="692"/>
        <end position="701"/>
    </location>
</feature>
<dbReference type="CDD" id="cd07102">
    <property type="entry name" value="ALDH_EDX86601"/>
    <property type="match status" value="1"/>
</dbReference>
<feature type="transmembrane region" description="Helical" evidence="6">
    <location>
        <begin position="590"/>
        <end position="613"/>
    </location>
</feature>
<dbReference type="AlphaFoldDB" id="A0A5N5QH53"/>
<evidence type="ECO:0000256" key="2">
    <source>
        <dbReference type="ARBA" id="ARBA00023002"/>
    </source>
</evidence>
<evidence type="ECO:0000256" key="1">
    <source>
        <dbReference type="ARBA" id="ARBA00009986"/>
    </source>
</evidence>
<gene>
    <name evidence="8" type="ORF">CTheo_5927</name>
</gene>
<evidence type="ECO:0000256" key="5">
    <source>
        <dbReference type="SAM" id="MobiDB-lite"/>
    </source>
</evidence>
<protein>
    <submittedName>
        <fullName evidence="8">Aldehyde dehydrogenase</fullName>
    </submittedName>
</protein>
<dbReference type="InterPro" id="IPR016162">
    <property type="entry name" value="Ald_DH_N"/>
</dbReference>
<proteinExistence type="inferred from homology"/>
<keyword evidence="9" id="KW-1185">Reference proteome</keyword>
<feature type="compositionally biased region" description="Low complexity" evidence="5">
    <location>
        <begin position="488"/>
        <end position="517"/>
    </location>
</feature>
<dbReference type="Proteomes" id="UP000383932">
    <property type="component" value="Unassembled WGS sequence"/>
</dbReference>